<dbReference type="PANTHER" id="PTHR16306:SF0">
    <property type="entry name" value="TRANSLIN-ASSOCIATED FACTOR X-INTERACTING PROTEIN 1"/>
    <property type="match status" value="1"/>
</dbReference>
<evidence type="ECO:0000256" key="1">
    <source>
        <dbReference type="ARBA" id="ARBA00023054"/>
    </source>
</evidence>
<reference evidence="4" key="2">
    <citation type="submission" date="2025-08" db="UniProtKB">
        <authorList>
            <consortium name="Ensembl"/>
        </authorList>
    </citation>
    <scope>IDENTIFICATION</scope>
</reference>
<dbReference type="Ensembl" id="ENSPMRT00000012866.1">
    <property type="protein sequence ID" value="ENSPMRP00000012051.1"/>
    <property type="gene ID" value="ENSPMRG00000008046.1"/>
</dbReference>
<reference evidence="4" key="3">
    <citation type="submission" date="2025-09" db="UniProtKB">
        <authorList>
            <consortium name="Ensembl"/>
        </authorList>
    </citation>
    <scope>IDENTIFICATION</scope>
</reference>
<dbReference type="RefSeq" id="XP_028595567.1">
    <property type="nucleotide sequence ID" value="XM_028739734.1"/>
</dbReference>
<name>A0A670IK70_PODMU</name>
<evidence type="ECO:0000313" key="4">
    <source>
        <dbReference type="Ensembl" id="ENSPMRP00000012051.1"/>
    </source>
</evidence>
<dbReference type="AlphaFoldDB" id="A0A670IK70"/>
<dbReference type="GeneTree" id="ENSGT00940000165060"/>
<dbReference type="OMA" id="EWGYNLH"/>
<feature type="coiled-coil region" evidence="2">
    <location>
        <begin position="281"/>
        <end position="338"/>
    </location>
</feature>
<organism evidence="4 5">
    <name type="scientific">Podarcis muralis</name>
    <name type="common">Wall lizard</name>
    <name type="synonym">Lacerta muralis</name>
    <dbReference type="NCBI Taxonomy" id="64176"/>
    <lineage>
        <taxon>Eukaryota</taxon>
        <taxon>Metazoa</taxon>
        <taxon>Chordata</taxon>
        <taxon>Craniata</taxon>
        <taxon>Vertebrata</taxon>
        <taxon>Euteleostomi</taxon>
        <taxon>Lepidosauria</taxon>
        <taxon>Squamata</taxon>
        <taxon>Bifurcata</taxon>
        <taxon>Unidentata</taxon>
        <taxon>Episquamata</taxon>
        <taxon>Laterata</taxon>
        <taxon>Lacertibaenia</taxon>
        <taxon>Lacertidae</taxon>
        <taxon>Podarcis</taxon>
    </lineage>
</organism>
<reference evidence="4 5" key="1">
    <citation type="journal article" date="2019" name="Proc. Natl. Acad. Sci. U.S.A.">
        <title>Regulatory changes in pterin and carotenoid genes underlie balanced color polymorphisms in the wall lizard.</title>
        <authorList>
            <person name="Andrade P."/>
            <person name="Pinho C."/>
            <person name="Perez I de Lanuza G."/>
            <person name="Afonso S."/>
            <person name="Brejcha J."/>
            <person name="Rubin C.J."/>
            <person name="Wallerman O."/>
            <person name="Pereira P."/>
            <person name="Sabatino S.J."/>
            <person name="Bellati A."/>
            <person name="Pellitteri-Rosa D."/>
            <person name="Bosakova Z."/>
            <person name="Bunikis I."/>
            <person name="Carretero M.A."/>
            <person name="Feiner N."/>
            <person name="Marsik P."/>
            <person name="Pauperio F."/>
            <person name="Salvi D."/>
            <person name="Soler L."/>
            <person name="While G.M."/>
            <person name="Uller T."/>
            <person name="Font E."/>
            <person name="Andersson L."/>
            <person name="Carneiro M."/>
        </authorList>
    </citation>
    <scope>NUCLEOTIDE SEQUENCE</scope>
</reference>
<evidence type="ECO:0000313" key="5">
    <source>
        <dbReference type="Proteomes" id="UP000472272"/>
    </source>
</evidence>
<proteinExistence type="predicted"/>
<evidence type="ECO:0000256" key="2">
    <source>
        <dbReference type="SAM" id="Coils"/>
    </source>
</evidence>
<dbReference type="Proteomes" id="UP000472272">
    <property type="component" value="Chromosome 8"/>
</dbReference>
<dbReference type="GO" id="GO:0005737">
    <property type="term" value="C:cytoplasm"/>
    <property type="evidence" value="ECO:0007669"/>
    <property type="project" value="TreeGrafter"/>
</dbReference>
<dbReference type="PANTHER" id="PTHR16306">
    <property type="entry name" value="TRANSLIN-ASSOCIATED FACTOR X-INTERACTING PROTEIN 1"/>
    <property type="match status" value="1"/>
</dbReference>
<evidence type="ECO:0000259" key="3">
    <source>
        <dbReference type="Pfam" id="PF15739"/>
    </source>
</evidence>
<feature type="domain" description="Translin-associated factor X-interacting protein 1 N-terminal" evidence="3">
    <location>
        <begin position="102"/>
        <end position="213"/>
    </location>
</feature>
<keyword evidence="5" id="KW-1185">Reference proteome</keyword>
<keyword evidence="1 2" id="KW-0175">Coiled coil</keyword>
<gene>
    <name evidence="4" type="primary">TSNAXIP1</name>
</gene>
<feature type="coiled-coil region" evidence="2">
    <location>
        <begin position="195"/>
        <end position="229"/>
    </location>
</feature>
<dbReference type="InterPro" id="IPR032755">
    <property type="entry name" value="TSNAXIP1_N"/>
</dbReference>
<dbReference type="CTD" id="55815"/>
<sequence>MKSSASTFFPVSSQDTDKRVSVLKRTQNLNCQEKLPDLKESFQKKRKSLSHSSSQLSSWPAYAPGHIILQNRKPCTTSEWQSINKEQLPLSIPKPRYLEDLESHLRRELQALDLTKGKVQELKLQPYREVFEFFMEEFRTYKPLLASIKREYELTIAYLKEKIYSLESVNAILVTASDQCTRQILAFQEQEKIQIAKLKDERIYLLKLIDKMKEEKYSLETQVAKMRKAVAEEYLRYLNESDARKLLLIDLNEMYRLKEEMKFTQIQDEKGEDSVKLALALKVARHDLTKAQVELNTMKANYGDVVPRREFELQEHKCNELTEKMTILQKDFDDLQEEYDTMLDIHKQVSEERDKFYNDLINVQRSSTPRPSWEKCADVIADGAERWSALSEGKTSDQLVDVLLEEIGAGLLRERDTFVALGRSEKVPVYLRCDGVVRNKKLTKKEIVTILKEIWKEKIASDQQKGKQSSFPEFFLNFFQKRYGDAPAFDWTYSVYENIKLYKSNEAMSLFHQILTGELDEAVYHSHLQELANVVREVTVADTANTGELTRDEFILAVRAAFPLKTEESIQELVVAAGYKPEYPETSLSYKLLFIEDEEGKTEPFVRKLKKQYVNEKRDYIREIQAQLGTLMEVRPDDLRAAFCILDHGLSERTLESYICYAFQVSKDQLDPAVSIPIEILMKRLKAGDIRRQGTVIGDAKYQLQSHALEETEALVNI</sequence>
<protein>
    <submittedName>
        <fullName evidence="4">Translin associated factor X interacting protein 1</fullName>
    </submittedName>
</protein>
<dbReference type="GeneID" id="114602017"/>
<dbReference type="Pfam" id="PF15739">
    <property type="entry name" value="TSNAXIP1_N"/>
    <property type="match status" value="1"/>
</dbReference>
<accession>A0A670IK70</accession>